<evidence type="ECO:0000313" key="1">
    <source>
        <dbReference type="EMBL" id="CAK5268235.1"/>
    </source>
</evidence>
<protein>
    <submittedName>
        <fullName evidence="1">Uncharacterized protein</fullName>
    </submittedName>
</protein>
<dbReference type="AlphaFoldDB" id="A0AAD2H534"/>
<dbReference type="Proteomes" id="UP001295794">
    <property type="component" value="Unassembled WGS sequence"/>
</dbReference>
<proteinExistence type="predicted"/>
<gene>
    <name evidence="1" type="ORF">MYCIT1_LOCUS11356</name>
</gene>
<reference evidence="1" key="1">
    <citation type="submission" date="2023-11" db="EMBL/GenBank/DDBJ databases">
        <authorList>
            <person name="De Vega J J."/>
            <person name="De Vega J J."/>
        </authorList>
    </citation>
    <scope>NUCLEOTIDE SEQUENCE</scope>
</reference>
<evidence type="ECO:0000313" key="2">
    <source>
        <dbReference type="Proteomes" id="UP001295794"/>
    </source>
</evidence>
<organism evidence="1 2">
    <name type="scientific">Mycena citricolor</name>
    <dbReference type="NCBI Taxonomy" id="2018698"/>
    <lineage>
        <taxon>Eukaryota</taxon>
        <taxon>Fungi</taxon>
        <taxon>Dikarya</taxon>
        <taxon>Basidiomycota</taxon>
        <taxon>Agaricomycotina</taxon>
        <taxon>Agaricomycetes</taxon>
        <taxon>Agaricomycetidae</taxon>
        <taxon>Agaricales</taxon>
        <taxon>Marasmiineae</taxon>
        <taxon>Mycenaceae</taxon>
        <taxon>Mycena</taxon>
    </lineage>
</organism>
<comment type="caution">
    <text evidence="1">The sequence shown here is derived from an EMBL/GenBank/DDBJ whole genome shotgun (WGS) entry which is preliminary data.</text>
</comment>
<dbReference type="EMBL" id="CAVNYO010000138">
    <property type="protein sequence ID" value="CAK5268235.1"/>
    <property type="molecule type" value="Genomic_DNA"/>
</dbReference>
<sequence length="118" mass="12961">MSRPRWDRLVCTSANWSCPTSRPQSRSPCTPPSCPTDDAIEAVCLAMAHDVLQIASWTVSSGATVDALAQRSEVAMMTRFFPVMLKVLMGDDEETDVVDVVVEDGCAHKFSPVWRSLT</sequence>
<keyword evidence="2" id="KW-1185">Reference proteome</keyword>
<name>A0AAD2H534_9AGAR</name>
<accession>A0AAD2H534</accession>